<gene>
    <name evidence="2" type="ORF">D9X91_16395</name>
</gene>
<feature type="transmembrane region" description="Helical" evidence="1">
    <location>
        <begin position="138"/>
        <end position="162"/>
    </location>
</feature>
<feature type="transmembrane region" description="Helical" evidence="1">
    <location>
        <begin position="458"/>
        <end position="476"/>
    </location>
</feature>
<dbReference type="EMBL" id="RCVZ01000012">
    <property type="protein sequence ID" value="RLQ93847.1"/>
    <property type="molecule type" value="Genomic_DNA"/>
</dbReference>
<feature type="transmembrane region" description="Helical" evidence="1">
    <location>
        <begin position="88"/>
        <end position="117"/>
    </location>
</feature>
<reference evidence="2 3" key="1">
    <citation type="submission" date="2018-10" db="EMBL/GenBank/DDBJ databases">
        <title>Falsibacillus sp. genome draft.</title>
        <authorList>
            <person name="Shi S."/>
        </authorList>
    </citation>
    <scope>NUCLEOTIDE SEQUENCE [LARGE SCALE GENOMIC DNA]</scope>
    <source>
        <strain evidence="2 3">GY 10110</strain>
    </source>
</reference>
<organism evidence="2 3">
    <name type="scientific">Falsibacillus albus</name>
    <dbReference type="NCBI Taxonomy" id="2478915"/>
    <lineage>
        <taxon>Bacteria</taxon>
        <taxon>Bacillati</taxon>
        <taxon>Bacillota</taxon>
        <taxon>Bacilli</taxon>
        <taxon>Bacillales</taxon>
        <taxon>Bacillaceae</taxon>
        <taxon>Falsibacillus</taxon>
    </lineage>
</organism>
<dbReference type="Proteomes" id="UP000276770">
    <property type="component" value="Unassembled WGS sequence"/>
</dbReference>
<keyword evidence="1" id="KW-0472">Membrane</keyword>
<feature type="transmembrane region" description="Helical" evidence="1">
    <location>
        <begin position="434"/>
        <end position="452"/>
    </location>
</feature>
<keyword evidence="3" id="KW-1185">Reference proteome</keyword>
<keyword evidence="1" id="KW-1133">Transmembrane helix</keyword>
<feature type="transmembrane region" description="Helical" evidence="1">
    <location>
        <begin position="206"/>
        <end position="225"/>
    </location>
</feature>
<accession>A0A3L7JSI9</accession>
<evidence type="ECO:0000313" key="3">
    <source>
        <dbReference type="Proteomes" id="UP000276770"/>
    </source>
</evidence>
<protein>
    <submittedName>
        <fullName evidence="2">Uncharacterized protein</fullName>
    </submittedName>
</protein>
<feature type="transmembrane region" description="Helical" evidence="1">
    <location>
        <begin position="496"/>
        <end position="513"/>
    </location>
</feature>
<evidence type="ECO:0000313" key="2">
    <source>
        <dbReference type="EMBL" id="RLQ93847.1"/>
    </source>
</evidence>
<proteinExistence type="predicted"/>
<dbReference type="RefSeq" id="WP_121681729.1">
    <property type="nucleotide sequence ID" value="NZ_RCVZ01000012.1"/>
</dbReference>
<feature type="transmembrane region" description="Helical" evidence="1">
    <location>
        <begin position="385"/>
        <end position="403"/>
    </location>
</feature>
<dbReference type="OrthoDB" id="2659138at2"/>
<feature type="transmembrane region" description="Helical" evidence="1">
    <location>
        <begin position="268"/>
        <end position="289"/>
    </location>
</feature>
<feature type="transmembrane region" description="Helical" evidence="1">
    <location>
        <begin position="62"/>
        <end position="82"/>
    </location>
</feature>
<evidence type="ECO:0000256" key="1">
    <source>
        <dbReference type="SAM" id="Phobius"/>
    </source>
</evidence>
<comment type="caution">
    <text evidence="2">The sequence shown here is derived from an EMBL/GenBank/DDBJ whole genome shotgun (WGS) entry which is preliminary data.</text>
</comment>
<keyword evidence="1" id="KW-0812">Transmembrane</keyword>
<sequence>MKDFQTLKILDLFKHLFLKLGIDYPSLRKILQVKLTLDGRRVPTVFNQYKKKTSEKLDTGNSFIKSLWIYALMGLFLVPFILMKNNEFFQMTIAFSVIIFIIMTSMISDFSSVLLDIRDKNILHTKPIDKATLSAARSIHICIYLFFLTAAVTGIPLIIALFNQGLEFFLLFLADILLADTLIVVLTALVYFMILKFFDGEKLKDIINYVQIALSIVVIAGYQLAARSFELVDLHFEMTVKWWQMFIPSIWFGSTFDLLLNHHYDSRIVIFSLLSIIIPASAIMGYIKLIPSFERNLQKLAYSAGARKASGNWLQDKLALISCRNREERSFFRFAGIMFKNERDFKLKVYPSLGFSFILPFILIFNQSRMNSLDHISSGKMYLTLYFSVLMLPTIVLMMRYSGKAKGAWIFKSFPIQDIQLLFKGTLKAAMVKLFLPIYLPLSIIYIYIFGIRIFPDLLVILISACLFIVICFKVLKSPVPFSEPFEAVQQNESWMIIPLLLVLGVFAGIHMISIRIPFGVYGYSVFLLIANWLTWKNTFKKAAENISS</sequence>
<feature type="transmembrane region" description="Helical" evidence="1">
    <location>
        <begin position="347"/>
        <end position="365"/>
    </location>
</feature>
<dbReference type="AlphaFoldDB" id="A0A3L7JSI9"/>
<feature type="transmembrane region" description="Helical" evidence="1">
    <location>
        <begin position="519"/>
        <end position="536"/>
    </location>
</feature>
<feature type="transmembrane region" description="Helical" evidence="1">
    <location>
        <begin position="168"/>
        <end position="194"/>
    </location>
</feature>
<name>A0A3L7JSI9_9BACI</name>